<proteinExistence type="predicted"/>
<reference evidence="1" key="1">
    <citation type="submission" date="2020-08" db="EMBL/GenBank/DDBJ databases">
        <title>Multicomponent nature underlies the extraordinary mechanical properties of spider dragline silk.</title>
        <authorList>
            <person name="Kono N."/>
            <person name="Nakamura H."/>
            <person name="Mori M."/>
            <person name="Yoshida Y."/>
            <person name="Ohtoshi R."/>
            <person name="Malay A.D."/>
            <person name="Moran D.A.P."/>
            <person name="Tomita M."/>
            <person name="Numata K."/>
            <person name="Arakawa K."/>
        </authorList>
    </citation>
    <scope>NUCLEOTIDE SEQUENCE</scope>
</reference>
<dbReference type="AlphaFoldDB" id="A0A8X7BGK8"/>
<evidence type="ECO:0000313" key="1">
    <source>
        <dbReference type="EMBL" id="GFY30916.1"/>
    </source>
</evidence>
<organism evidence="1 2">
    <name type="scientific">Trichonephila clavipes</name>
    <name type="common">Golden silk orbweaver</name>
    <name type="synonym">Nephila clavipes</name>
    <dbReference type="NCBI Taxonomy" id="2585209"/>
    <lineage>
        <taxon>Eukaryota</taxon>
        <taxon>Metazoa</taxon>
        <taxon>Ecdysozoa</taxon>
        <taxon>Arthropoda</taxon>
        <taxon>Chelicerata</taxon>
        <taxon>Arachnida</taxon>
        <taxon>Araneae</taxon>
        <taxon>Araneomorphae</taxon>
        <taxon>Entelegynae</taxon>
        <taxon>Araneoidea</taxon>
        <taxon>Nephilidae</taxon>
        <taxon>Trichonephila</taxon>
    </lineage>
</organism>
<protein>
    <submittedName>
        <fullName evidence="1">Uncharacterized protein</fullName>
    </submittedName>
</protein>
<name>A0A8X7BGK8_TRICX</name>
<gene>
    <name evidence="1" type="primary">NCL1_22128</name>
    <name evidence="1" type="ORF">TNCV_3120761</name>
</gene>
<evidence type="ECO:0000313" key="2">
    <source>
        <dbReference type="Proteomes" id="UP000887159"/>
    </source>
</evidence>
<keyword evidence="2" id="KW-1185">Reference proteome</keyword>
<accession>A0A8X7BGK8</accession>
<sequence>MWLWKRSGQGIRSWLASHEFEPSTNEDPPSWWRSLNKSTSSNDFPVTRKLKKATRSVIKCICAAFENGATLLRVRTFDSTYAPLNITGFFIYHCPEINGRAPHQLGSTPDPTRGLLVTDYVILNHCQVTWTTPEIAPPLLTTTPHQREDVSAVDRFNVHRCPTWWVFSGTGLEFVTKTATTRYLYHSAAVAFKNTNENGCMASSLAIIF</sequence>
<dbReference type="EMBL" id="BMAU01021394">
    <property type="protein sequence ID" value="GFY30916.1"/>
    <property type="molecule type" value="Genomic_DNA"/>
</dbReference>
<dbReference type="Proteomes" id="UP000887159">
    <property type="component" value="Unassembled WGS sequence"/>
</dbReference>
<comment type="caution">
    <text evidence="1">The sequence shown here is derived from an EMBL/GenBank/DDBJ whole genome shotgun (WGS) entry which is preliminary data.</text>
</comment>